<dbReference type="FunFam" id="2.60.40.10:FF:000719">
    <property type="entry name" value="nephrin isoform X1"/>
    <property type="match status" value="1"/>
</dbReference>
<protein>
    <submittedName>
        <fullName evidence="4">Neogenin-like protein</fullName>
    </submittedName>
</protein>
<gene>
    <name evidence="4" type="ORF">QR98_0012700</name>
</gene>
<dbReference type="EMBL" id="JXLN01003115">
    <property type="protein sequence ID" value="KPM02846.1"/>
    <property type="molecule type" value="Genomic_DNA"/>
</dbReference>
<reference evidence="4 5" key="1">
    <citation type="journal article" date="2015" name="Parasit. Vectors">
        <title>Draft genome of the scabies mite.</title>
        <authorList>
            <person name="Rider S.D.Jr."/>
            <person name="Morgan M.S."/>
            <person name="Arlian L.G."/>
        </authorList>
    </citation>
    <scope>NUCLEOTIDE SEQUENCE [LARGE SCALE GENOMIC DNA]</scope>
    <source>
        <strain evidence="4">Arlian Lab</strain>
    </source>
</reference>
<evidence type="ECO:0000256" key="1">
    <source>
        <dbReference type="ARBA" id="ARBA00022737"/>
    </source>
</evidence>
<dbReference type="AlphaFoldDB" id="A0A131ZVL7"/>
<dbReference type="InterPro" id="IPR013098">
    <property type="entry name" value="Ig_I-set"/>
</dbReference>
<dbReference type="Proteomes" id="UP000616769">
    <property type="component" value="Unassembled WGS sequence"/>
</dbReference>
<dbReference type="PROSITE" id="PS50853">
    <property type="entry name" value="FN3"/>
    <property type="match status" value="3"/>
</dbReference>
<dbReference type="SUPFAM" id="SSF48726">
    <property type="entry name" value="Immunoglobulin"/>
    <property type="match status" value="2"/>
</dbReference>
<dbReference type="PANTHER" id="PTHR44170">
    <property type="entry name" value="PROTEIN SIDEKICK"/>
    <property type="match status" value="1"/>
</dbReference>
<dbReference type="Gene3D" id="2.60.40.10">
    <property type="entry name" value="Immunoglobulins"/>
    <property type="match status" value="5"/>
</dbReference>
<dbReference type="GO" id="GO:0007411">
    <property type="term" value="P:axon guidance"/>
    <property type="evidence" value="ECO:0007669"/>
    <property type="project" value="TreeGrafter"/>
</dbReference>
<keyword evidence="2" id="KW-1015">Disulfide bond</keyword>
<comment type="caution">
    <text evidence="4">The sequence shown here is derived from an EMBL/GenBank/DDBJ whole genome shotgun (WGS) entry which is preliminary data.</text>
</comment>
<dbReference type="SMART" id="SM00060">
    <property type="entry name" value="FN3"/>
    <property type="match status" value="3"/>
</dbReference>
<dbReference type="Pfam" id="PF00041">
    <property type="entry name" value="fn3"/>
    <property type="match status" value="3"/>
</dbReference>
<evidence type="ECO:0000313" key="5">
    <source>
        <dbReference type="Proteomes" id="UP000616769"/>
    </source>
</evidence>
<feature type="compositionally biased region" description="Low complexity" evidence="3">
    <location>
        <begin position="353"/>
        <end position="375"/>
    </location>
</feature>
<dbReference type="Pfam" id="PF07679">
    <property type="entry name" value="I-set"/>
    <property type="match status" value="2"/>
</dbReference>
<dbReference type="OrthoDB" id="5982258at2759"/>
<sequence length="653" mass="72608">MSVKVPPSWLVEPKDVHTNGKERYRLECKADGSPKPTIKWITSKGITIESEYLDVDKYRTANIDSYECVADNGVGEPLRKAVKVSFMVPVKFNEKFFSLKTKRGESARLECNATGDQPLSIQWTKNNVKLEKLGSNYEIIDTEIHTGIRSELFIQTTQSNDAAVYKCFAENEHGKDERTIRLEVVEVPGVAKNVHVKEVWSRTVSLAWSEPFSGNLPIQRYVIQFWRYQSGPHRLNEVLVSGSQTSYFLKDLTPGQSYELSIIAENEIGKGSSSTPISFVTGEEEPSAPPNDITVESMGPTTLRITWRSPPIENWNGDLKGYYIGYRRAQDNNSPFIYITMPIVKDFRHQTQSSPNSLSSSSSSSSASTKIRSSSSSSSAVKKEIHFHEYFLRQLNKGVEYKIVVKAYNSAGSGPQSHEIMATTFDGDLPPAFQLNVIDSTEETISLQWYQKLHGSSSALSSPSSIITSYTIHYRKEGEIKWKEVPISATLNVMGPTNDPNGHHQQSSLVNSNINNNNHHYHQLNSYSFVLENLDANVNYMIYVAAINRFGIGDPSNIATVHTQNVNLDAATLNKRLSAAYQVGTTPRYADFDQKTANKTLMMNDGVVGPGGQSATPTSYPTPYATLPMGAMGEVSLFATIFSPYSFTIQTVS</sequence>
<dbReference type="SMART" id="SM00409">
    <property type="entry name" value="IG"/>
    <property type="match status" value="2"/>
</dbReference>
<dbReference type="CDD" id="cd00096">
    <property type="entry name" value="Ig"/>
    <property type="match status" value="1"/>
</dbReference>
<proteinExistence type="predicted"/>
<dbReference type="GO" id="GO:0005886">
    <property type="term" value="C:plasma membrane"/>
    <property type="evidence" value="ECO:0007669"/>
    <property type="project" value="TreeGrafter"/>
</dbReference>
<dbReference type="InterPro" id="IPR036116">
    <property type="entry name" value="FN3_sf"/>
</dbReference>
<dbReference type="PANTHER" id="PTHR44170:SF54">
    <property type="entry name" value="FI24025P1"/>
    <property type="match status" value="1"/>
</dbReference>
<accession>A0A131ZVL7</accession>
<evidence type="ECO:0000313" key="4">
    <source>
        <dbReference type="EMBL" id="KPM02846.1"/>
    </source>
</evidence>
<keyword evidence="1" id="KW-0677">Repeat</keyword>
<organism evidence="4 5">
    <name type="scientific">Sarcoptes scabiei</name>
    <name type="common">Itch mite</name>
    <name type="synonym">Acarus scabiei</name>
    <dbReference type="NCBI Taxonomy" id="52283"/>
    <lineage>
        <taxon>Eukaryota</taxon>
        <taxon>Metazoa</taxon>
        <taxon>Ecdysozoa</taxon>
        <taxon>Arthropoda</taxon>
        <taxon>Chelicerata</taxon>
        <taxon>Arachnida</taxon>
        <taxon>Acari</taxon>
        <taxon>Acariformes</taxon>
        <taxon>Sarcoptiformes</taxon>
        <taxon>Astigmata</taxon>
        <taxon>Psoroptidia</taxon>
        <taxon>Sarcoptoidea</taxon>
        <taxon>Sarcoptidae</taxon>
        <taxon>Sarcoptinae</taxon>
        <taxon>Sarcoptes</taxon>
    </lineage>
</organism>
<dbReference type="PROSITE" id="PS50835">
    <property type="entry name" value="IG_LIKE"/>
    <property type="match status" value="2"/>
</dbReference>
<dbReference type="GO" id="GO:0098609">
    <property type="term" value="P:cell-cell adhesion"/>
    <property type="evidence" value="ECO:0007669"/>
    <property type="project" value="TreeGrafter"/>
</dbReference>
<dbReference type="InterPro" id="IPR013783">
    <property type="entry name" value="Ig-like_fold"/>
</dbReference>
<name>A0A131ZVL7_SARSC</name>
<dbReference type="InterPro" id="IPR003599">
    <property type="entry name" value="Ig_sub"/>
</dbReference>
<dbReference type="FunFam" id="2.60.40.10:FF:000028">
    <property type="entry name" value="Neuronal cell adhesion molecule"/>
    <property type="match status" value="1"/>
</dbReference>
<feature type="region of interest" description="Disordered" evidence="3">
    <location>
        <begin position="350"/>
        <end position="375"/>
    </location>
</feature>
<dbReference type="SUPFAM" id="SSF49265">
    <property type="entry name" value="Fibronectin type III"/>
    <property type="match status" value="2"/>
</dbReference>
<dbReference type="CDD" id="cd00063">
    <property type="entry name" value="FN3"/>
    <property type="match status" value="3"/>
</dbReference>
<dbReference type="SMART" id="SM00408">
    <property type="entry name" value="IGc2"/>
    <property type="match status" value="2"/>
</dbReference>
<evidence type="ECO:0000256" key="3">
    <source>
        <dbReference type="SAM" id="MobiDB-lite"/>
    </source>
</evidence>
<evidence type="ECO:0000256" key="2">
    <source>
        <dbReference type="ARBA" id="ARBA00023157"/>
    </source>
</evidence>
<dbReference type="InterPro" id="IPR036179">
    <property type="entry name" value="Ig-like_dom_sf"/>
</dbReference>
<dbReference type="InterPro" id="IPR007110">
    <property type="entry name" value="Ig-like_dom"/>
</dbReference>
<dbReference type="PRINTS" id="PR00014">
    <property type="entry name" value="FNTYPEIII"/>
</dbReference>
<dbReference type="InterPro" id="IPR003961">
    <property type="entry name" value="FN3_dom"/>
</dbReference>
<dbReference type="GO" id="GO:0030424">
    <property type="term" value="C:axon"/>
    <property type="evidence" value="ECO:0007669"/>
    <property type="project" value="TreeGrafter"/>
</dbReference>
<dbReference type="VEuPathDB" id="VectorBase:SSCA010625"/>
<dbReference type="InterPro" id="IPR003598">
    <property type="entry name" value="Ig_sub2"/>
</dbReference>